<accession>A0A9P5SKJ3</accession>
<reference evidence="2" key="1">
    <citation type="journal article" date="2020" name="Fungal Divers.">
        <title>Resolving the Mortierellaceae phylogeny through synthesis of multi-gene phylogenetics and phylogenomics.</title>
        <authorList>
            <person name="Vandepol N."/>
            <person name="Liber J."/>
            <person name="Desiro A."/>
            <person name="Na H."/>
            <person name="Kennedy M."/>
            <person name="Barry K."/>
            <person name="Grigoriev I.V."/>
            <person name="Miller A.N."/>
            <person name="O'Donnell K."/>
            <person name="Stajich J.E."/>
            <person name="Bonito G."/>
        </authorList>
    </citation>
    <scope>NUCLEOTIDE SEQUENCE</scope>
    <source>
        <strain evidence="2">NVP1</strain>
    </source>
</reference>
<comment type="caution">
    <text evidence="2">The sequence shown here is derived from an EMBL/GenBank/DDBJ whole genome shotgun (WGS) entry which is preliminary data.</text>
</comment>
<evidence type="ECO:0000313" key="2">
    <source>
        <dbReference type="EMBL" id="KAF9328737.1"/>
    </source>
</evidence>
<feature type="domain" description="Ribosome maturation protein SDO1/SBDS N-terminal" evidence="1">
    <location>
        <begin position="56"/>
        <end position="116"/>
    </location>
</feature>
<gene>
    <name evidence="2" type="ORF">BG006_008130</name>
</gene>
<dbReference type="Gene3D" id="3.30.1250.10">
    <property type="entry name" value="Ribosome maturation protein SBDS, N-terminal domain"/>
    <property type="match status" value="1"/>
</dbReference>
<dbReference type="AlphaFoldDB" id="A0A9P5SKJ3"/>
<name>A0A9P5SKJ3_9FUNG</name>
<protein>
    <recommendedName>
        <fullName evidence="1">Ribosome maturation protein SDO1/SBDS N-terminal domain-containing protein</fullName>
    </recommendedName>
</protein>
<dbReference type="InterPro" id="IPR019783">
    <property type="entry name" value="SDO1/SBDS_N"/>
</dbReference>
<dbReference type="InterPro" id="IPR036786">
    <property type="entry name" value="Ribosome_mat_SBDS_N_sf"/>
</dbReference>
<organism evidence="2 3">
    <name type="scientific">Podila minutissima</name>
    <dbReference type="NCBI Taxonomy" id="64525"/>
    <lineage>
        <taxon>Eukaryota</taxon>
        <taxon>Fungi</taxon>
        <taxon>Fungi incertae sedis</taxon>
        <taxon>Mucoromycota</taxon>
        <taxon>Mortierellomycotina</taxon>
        <taxon>Mortierellomycetes</taxon>
        <taxon>Mortierellales</taxon>
        <taxon>Mortierellaceae</taxon>
        <taxon>Podila</taxon>
    </lineage>
</organism>
<evidence type="ECO:0000313" key="3">
    <source>
        <dbReference type="Proteomes" id="UP000696485"/>
    </source>
</evidence>
<evidence type="ECO:0000259" key="1">
    <source>
        <dbReference type="Pfam" id="PF01172"/>
    </source>
</evidence>
<dbReference type="Proteomes" id="UP000696485">
    <property type="component" value="Unassembled WGS sequence"/>
</dbReference>
<keyword evidence="3" id="KW-1185">Reference proteome</keyword>
<dbReference type="SUPFAM" id="SSF89895">
    <property type="entry name" value="FYSH domain"/>
    <property type="match status" value="1"/>
</dbReference>
<dbReference type="Pfam" id="PF01172">
    <property type="entry name" value="SBDS_N"/>
    <property type="match status" value="1"/>
</dbReference>
<proteinExistence type="predicted"/>
<sequence>MEKICYKAPNNQRGQHMPDVFVMAEPGMAAKYRAQRCHQGPTGNHPHHLKESDLGDRPLALVDVVQSFNVFQTTTGKGFEGNVVRPAKADLAALFNTENDEAIVEQIVLQGEIQGSRV</sequence>
<dbReference type="EMBL" id="JAAAUY010000537">
    <property type="protein sequence ID" value="KAF9328737.1"/>
    <property type="molecule type" value="Genomic_DNA"/>
</dbReference>